<dbReference type="EMBL" id="JWZT01001258">
    <property type="protein sequence ID" value="KII72372.1"/>
    <property type="molecule type" value="Genomic_DNA"/>
</dbReference>
<organism evidence="1 2">
    <name type="scientific">Thelohanellus kitauei</name>
    <name type="common">Myxosporean</name>
    <dbReference type="NCBI Taxonomy" id="669202"/>
    <lineage>
        <taxon>Eukaryota</taxon>
        <taxon>Metazoa</taxon>
        <taxon>Cnidaria</taxon>
        <taxon>Myxozoa</taxon>
        <taxon>Myxosporea</taxon>
        <taxon>Bivalvulida</taxon>
        <taxon>Platysporina</taxon>
        <taxon>Myxobolidae</taxon>
        <taxon>Thelohanellus</taxon>
    </lineage>
</organism>
<reference evidence="1 2" key="1">
    <citation type="journal article" date="2014" name="Genome Biol. Evol.">
        <title>The genome of the myxosporean Thelohanellus kitauei shows adaptations to nutrient acquisition within its fish host.</title>
        <authorList>
            <person name="Yang Y."/>
            <person name="Xiong J."/>
            <person name="Zhou Z."/>
            <person name="Huo F."/>
            <person name="Miao W."/>
            <person name="Ran C."/>
            <person name="Liu Y."/>
            <person name="Zhang J."/>
            <person name="Feng J."/>
            <person name="Wang M."/>
            <person name="Wang M."/>
            <person name="Wang L."/>
            <person name="Yao B."/>
        </authorList>
    </citation>
    <scope>NUCLEOTIDE SEQUENCE [LARGE SCALE GENOMIC DNA]</scope>
    <source>
        <strain evidence="1">Wuqing</strain>
    </source>
</reference>
<keyword evidence="2" id="KW-1185">Reference proteome</keyword>
<gene>
    <name evidence="1" type="ORF">RF11_00681</name>
</gene>
<name>A0A0C2NEC3_THEKT</name>
<dbReference type="OrthoDB" id="6612379at2759"/>
<proteinExistence type="predicted"/>
<dbReference type="AlphaFoldDB" id="A0A0C2NEC3"/>
<sequence>MKAFREIFPMQLLAYFGNTDIRGRRLFGRMDNGTPGIFPIESWNKYDAQQTGLHELKMPSRDSAAAFNHYLCVLIHLWIFYNNLLKDCHKQKASCLQSISGVEYPTNKK</sequence>
<comment type="caution">
    <text evidence="1">The sequence shown here is derived from an EMBL/GenBank/DDBJ whole genome shotgun (WGS) entry which is preliminary data.</text>
</comment>
<protein>
    <submittedName>
        <fullName evidence="1">Uncharacterized protein</fullName>
    </submittedName>
</protein>
<accession>A0A0C2NEC3</accession>
<evidence type="ECO:0000313" key="1">
    <source>
        <dbReference type="EMBL" id="KII72372.1"/>
    </source>
</evidence>
<evidence type="ECO:0000313" key="2">
    <source>
        <dbReference type="Proteomes" id="UP000031668"/>
    </source>
</evidence>
<dbReference type="Proteomes" id="UP000031668">
    <property type="component" value="Unassembled WGS sequence"/>
</dbReference>